<evidence type="ECO:0000259" key="8">
    <source>
        <dbReference type="Pfam" id="PF13567"/>
    </source>
</evidence>
<dbReference type="PANTHER" id="PTHR30619:SF1">
    <property type="entry name" value="RECOMBINATION PROTEIN 2"/>
    <property type="match status" value="1"/>
</dbReference>
<evidence type="ECO:0000256" key="5">
    <source>
        <dbReference type="ARBA" id="ARBA00023136"/>
    </source>
</evidence>
<feature type="transmembrane region" description="Helical" evidence="6">
    <location>
        <begin position="457"/>
        <end position="473"/>
    </location>
</feature>
<reference evidence="10" key="1">
    <citation type="submission" date="2023-07" db="EMBL/GenBank/DDBJ databases">
        <authorList>
            <person name="Yue Y."/>
        </authorList>
    </citation>
    <scope>NUCLEOTIDE SEQUENCE [LARGE SCALE GENOMIC DNA]</scope>
    <source>
        <strain evidence="10">2Y89</strain>
    </source>
</reference>
<evidence type="ECO:0000313" key="10">
    <source>
        <dbReference type="Proteomes" id="UP001198402"/>
    </source>
</evidence>
<feature type="transmembrane region" description="Helical" evidence="6">
    <location>
        <begin position="309"/>
        <end position="328"/>
    </location>
</feature>
<feature type="transmembrane region" description="Helical" evidence="6">
    <location>
        <begin position="231"/>
        <end position="251"/>
    </location>
</feature>
<comment type="caution">
    <text evidence="9">The sequence shown here is derived from an EMBL/GenBank/DDBJ whole genome shotgun (WGS) entry which is preliminary data.</text>
</comment>
<dbReference type="InterPro" id="IPR025405">
    <property type="entry name" value="DUF4131"/>
</dbReference>
<dbReference type="PANTHER" id="PTHR30619">
    <property type="entry name" value="DNA INTERNALIZATION/COMPETENCE PROTEIN COMEC/REC2"/>
    <property type="match status" value="1"/>
</dbReference>
<dbReference type="EMBL" id="JAIUJS010000001">
    <property type="protein sequence ID" value="MCA0151907.1"/>
    <property type="molecule type" value="Genomic_DNA"/>
</dbReference>
<accession>A0ABS7XZR3</accession>
<keyword evidence="2" id="KW-1003">Cell membrane</keyword>
<feature type="transmembrane region" description="Helical" evidence="6">
    <location>
        <begin position="391"/>
        <end position="419"/>
    </location>
</feature>
<gene>
    <name evidence="9" type="ORF">LBV24_01680</name>
</gene>
<evidence type="ECO:0000313" key="9">
    <source>
        <dbReference type="EMBL" id="MCA0151907.1"/>
    </source>
</evidence>
<feature type="transmembrane region" description="Helical" evidence="6">
    <location>
        <begin position="263"/>
        <end position="280"/>
    </location>
</feature>
<keyword evidence="4 6" id="KW-1133">Transmembrane helix</keyword>
<dbReference type="InterPro" id="IPR004477">
    <property type="entry name" value="ComEC_N"/>
</dbReference>
<keyword evidence="10" id="KW-1185">Reference proteome</keyword>
<evidence type="ECO:0000256" key="4">
    <source>
        <dbReference type="ARBA" id="ARBA00022989"/>
    </source>
</evidence>
<dbReference type="Proteomes" id="UP001198402">
    <property type="component" value="Unassembled WGS sequence"/>
</dbReference>
<keyword evidence="5 6" id="KW-0472">Membrane</keyword>
<dbReference type="InterPro" id="IPR052159">
    <property type="entry name" value="Competence_DNA_uptake"/>
</dbReference>
<keyword evidence="3 6" id="KW-0812">Transmembrane</keyword>
<feature type="domain" description="ComEC/Rec2-related protein" evidence="7">
    <location>
        <begin position="209"/>
        <end position="472"/>
    </location>
</feature>
<sequence>MKLNQNLILVTTTVLLVAIGIILFILKNKIDRLPFFGALTYLCMIGIGINAYNLQDEKIKTSHYSHKIIEDKNNLFIFQVVERLKPDAYNDKYIVKLKSVNNQESSGKILINIKHDSLKSTLGIDDIVFASTIVNDIQKPLNPYQFDYRNYLELKQVYHQLYLNSDALKIITNNKTTIYGYADKLRVTINENLIEAGFKNDVLGIMNALLLGQRQSIDKSIYNSYVNSGTIHILAVSGLHVGILLWILNFIFRPLLYLRNGRILRPLIIIILLWSFAVIAGLSPSVTRAVTMFSIISIAMHYKRPTNIYNTLFISAFLILLFKPTFLFEVGFQLSYLAVFGIVSVQPILYKLWKPKFLITDKLWQIFTVTLAAQIGVVPISLFYFHQFPGLFFISNLVVIPFLSLILGFGLFVIILALLDGLNETIVDVYSFIIESLNDFISWIAQFESFLLKDIPFTIFQVLLAYLIIIGAIQTYKKRVFKWLAICCLGVIGFQVIQLNTKHQSLSDVFLVFNKSRFTMIGQKLNSQLIVHHNLNSEKRKSDNVISNYKIGESISEVVEDSIQYLYNFQNYKILVIDSLGVYKNLSFKPDMILLRNSPKINLNRLIDNINPKLIIADASNFKSYAFRWKTTCEDKKIPFHYTNEKGALILK</sequence>
<dbReference type="Pfam" id="PF13567">
    <property type="entry name" value="DUF4131"/>
    <property type="match status" value="1"/>
</dbReference>
<evidence type="ECO:0000256" key="6">
    <source>
        <dbReference type="SAM" id="Phobius"/>
    </source>
</evidence>
<name>A0ABS7XZR3_9FLAO</name>
<feature type="transmembrane region" description="Helical" evidence="6">
    <location>
        <begin position="6"/>
        <end position="26"/>
    </location>
</feature>
<evidence type="ECO:0000259" key="7">
    <source>
        <dbReference type="Pfam" id="PF03772"/>
    </source>
</evidence>
<comment type="subcellular location">
    <subcellularLocation>
        <location evidence="1">Cell membrane</location>
        <topology evidence="1">Multi-pass membrane protein</topology>
    </subcellularLocation>
</comment>
<proteinExistence type="predicted"/>
<dbReference type="RefSeq" id="WP_224476874.1">
    <property type="nucleotide sequence ID" value="NZ_JAIUJS010000001.1"/>
</dbReference>
<organism evidence="9 10">
    <name type="scientific">Winogradskyella vincentii</name>
    <dbReference type="NCBI Taxonomy" id="2877122"/>
    <lineage>
        <taxon>Bacteria</taxon>
        <taxon>Pseudomonadati</taxon>
        <taxon>Bacteroidota</taxon>
        <taxon>Flavobacteriia</taxon>
        <taxon>Flavobacteriales</taxon>
        <taxon>Flavobacteriaceae</taxon>
        <taxon>Winogradskyella</taxon>
    </lineage>
</organism>
<dbReference type="NCBIfam" id="TIGR00360">
    <property type="entry name" value="ComEC_N-term"/>
    <property type="match status" value="1"/>
</dbReference>
<feature type="transmembrane region" description="Helical" evidence="6">
    <location>
        <begin position="33"/>
        <end position="52"/>
    </location>
</feature>
<evidence type="ECO:0000256" key="1">
    <source>
        <dbReference type="ARBA" id="ARBA00004651"/>
    </source>
</evidence>
<dbReference type="Pfam" id="PF03772">
    <property type="entry name" value="Competence"/>
    <property type="match status" value="1"/>
</dbReference>
<feature type="domain" description="DUF4131" evidence="8">
    <location>
        <begin position="12"/>
        <end position="166"/>
    </location>
</feature>
<feature type="transmembrane region" description="Helical" evidence="6">
    <location>
        <begin position="364"/>
        <end position="385"/>
    </location>
</feature>
<protein>
    <submittedName>
        <fullName evidence="9">Competence protein ComEC family protein</fullName>
    </submittedName>
</protein>
<feature type="transmembrane region" description="Helical" evidence="6">
    <location>
        <begin position="480"/>
        <end position="497"/>
    </location>
</feature>
<evidence type="ECO:0000256" key="3">
    <source>
        <dbReference type="ARBA" id="ARBA00022692"/>
    </source>
</evidence>
<evidence type="ECO:0000256" key="2">
    <source>
        <dbReference type="ARBA" id="ARBA00022475"/>
    </source>
</evidence>